<dbReference type="AlphaFoldDB" id="A0A4R5U579"/>
<evidence type="ECO:0000256" key="1">
    <source>
        <dbReference type="SAM" id="Phobius"/>
    </source>
</evidence>
<dbReference type="OrthoDB" id="119951at2"/>
<keyword evidence="3" id="KW-0378">Hydrolase</keyword>
<comment type="caution">
    <text evidence="3">The sequence shown here is derived from an EMBL/GenBank/DDBJ whole genome shotgun (WGS) entry which is preliminary data.</text>
</comment>
<keyword evidence="1" id="KW-0812">Transmembrane</keyword>
<protein>
    <submittedName>
        <fullName evidence="3">Serine hydrolase</fullName>
    </submittedName>
</protein>
<evidence type="ECO:0000259" key="2">
    <source>
        <dbReference type="Pfam" id="PF00144"/>
    </source>
</evidence>
<dbReference type="PANTHER" id="PTHR46825:SF15">
    <property type="entry name" value="BETA-LACTAMASE-RELATED DOMAIN-CONTAINING PROTEIN"/>
    <property type="match status" value="1"/>
</dbReference>
<feature type="domain" description="Beta-lactamase-related" evidence="2">
    <location>
        <begin position="56"/>
        <end position="398"/>
    </location>
</feature>
<evidence type="ECO:0000313" key="3">
    <source>
        <dbReference type="EMBL" id="TDK28743.1"/>
    </source>
</evidence>
<accession>A0A4R5U579</accession>
<dbReference type="GO" id="GO:0016787">
    <property type="term" value="F:hydrolase activity"/>
    <property type="evidence" value="ECO:0007669"/>
    <property type="project" value="UniProtKB-KW"/>
</dbReference>
<feature type="transmembrane region" description="Helical" evidence="1">
    <location>
        <begin position="22"/>
        <end position="44"/>
    </location>
</feature>
<sequence length="552" mass="60069">MSSPGAAHCLGRNGGGLRAGRLLRLALMLFMALPVAAVASGAVASGRMRSINIEAIDALVADASNRYALPGLAIGIVVDGQVAYTLAQGVLSTDGRDPVDRATVFKIASNSKPMTTALLARLVEQGKLAWNDPVRKYLPDFRMPDDWVTRELQVRDLLVHHAGFGPGAGDLMFWPEPNRFNRQDVLHGLRHLRPGYSFRSRYVYNNALYVVAGEVAAAAGGAPYDVLVRREVFAPLGMARCQAGAWQRDAVGNVAQPHIHREGRNLPIRPDPGTIPDAPMMAAGGLRCSLDDMLAWMQAWLQPEGDVVGIDGHPWLSQAQRGELWKAHVAMPLTQRMREWDRSHFSAYGYGWRLTDVDGTAQVSHTGTLAGMYSSVVLLPELRVGIVFMANGDAGEARTVLMQALAKQFTSGDPARHTVDHYASLLVASREATTESMDAGGDARMAATAAELGDRLGRYRDPWFGEALVCPKGDGVQFQSLKSPKLSGDVMHVDGRWLVDWRDVDVDAEAWLEFQATESGHMLRMKRTNPAINSSYGFQDLAFQQVGGCATE</sequence>
<evidence type="ECO:0000313" key="4">
    <source>
        <dbReference type="Proteomes" id="UP000294796"/>
    </source>
</evidence>
<dbReference type="Proteomes" id="UP000294796">
    <property type="component" value="Unassembled WGS sequence"/>
</dbReference>
<dbReference type="SUPFAM" id="SSF56601">
    <property type="entry name" value="beta-lactamase/transpeptidase-like"/>
    <property type="match status" value="1"/>
</dbReference>
<dbReference type="InterPro" id="IPR012338">
    <property type="entry name" value="Beta-lactam/transpept-like"/>
</dbReference>
<dbReference type="PANTHER" id="PTHR46825">
    <property type="entry name" value="D-ALANYL-D-ALANINE-CARBOXYPEPTIDASE/ENDOPEPTIDASE AMPH"/>
    <property type="match status" value="1"/>
</dbReference>
<dbReference type="InterPro" id="IPR050491">
    <property type="entry name" value="AmpC-like"/>
</dbReference>
<organism evidence="3 4">
    <name type="scientific">Luteimonas aestuarii</name>
    <dbReference type="NCBI Taxonomy" id="453837"/>
    <lineage>
        <taxon>Bacteria</taxon>
        <taxon>Pseudomonadati</taxon>
        <taxon>Pseudomonadota</taxon>
        <taxon>Gammaproteobacteria</taxon>
        <taxon>Lysobacterales</taxon>
        <taxon>Lysobacteraceae</taxon>
        <taxon>Luteimonas</taxon>
    </lineage>
</organism>
<keyword evidence="1" id="KW-0472">Membrane</keyword>
<reference evidence="3 4" key="1">
    <citation type="submission" date="2019-03" db="EMBL/GenBank/DDBJ databases">
        <title>Luteimonas zhaokaii sp.nov., isolated from the rectal contents of Plateau pika in Yushu, Qinghai Province, China.</title>
        <authorList>
            <person name="Zhang G."/>
        </authorList>
    </citation>
    <scope>NUCLEOTIDE SEQUENCE [LARGE SCALE GENOMIC DNA]</scope>
    <source>
        <strain evidence="3 4">B9</strain>
    </source>
</reference>
<name>A0A4R5U579_9GAMM</name>
<dbReference type="Pfam" id="PF00144">
    <property type="entry name" value="Beta-lactamase"/>
    <property type="match status" value="1"/>
</dbReference>
<gene>
    <name evidence="3" type="ORF">E2F46_00115</name>
</gene>
<dbReference type="InterPro" id="IPR001466">
    <property type="entry name" value="Beta-lactam-related"/>
</dbReference>
<dbReference type="EMBL" id="SMTF01000001">
    <property type="protein sequence ID" value="TDK28743.1"/>
    <property type="molecule type" value="Genomic_DNA"/>
</dbReference>
<proteinExistence type="predicted"/>
<keyword evidence="4" id="KW-1185">Reference proteome</keyword>
<keyword evidence="1" id="KW-1133">Transmembrane helix</keyword>
<dbReference type="Gene3D" id="3.40.710.10">
    <property type="entry name" value="DD-peptidase/beta-lactamase superfamily"/>
    <property type="match status" value="1"/>
</dbReference>